<proteinExistence type="predicted"/>
<name>A0A164A9J0_9BRAD</name>
<keyword evidence="1" id="KW-1133">Transmembrane helix</keyword>
<keyword evidence="1" id="KW-0812">Transmembrane</keyword>
<feature type="transmembrane region" description="Helical" evidence="1">
    <location>
        <begin position="80"/>
        <end position="97"/>
    </location>
</feature>
<dbReference type="EMBL" id="LVYV01000003">
    <property type="protein sequence ID" value="KZD24463.1"/>
    <property type="molecule type" value="Genomic_DNA"/>
</dbReference>
<protein>
    <submittedName>
        <fullName evidence="2">Uncharacterized protein</fullName>
    </submittedName>
</protein>
<dbReference type="OrthoDB" id="1274746at2"/>
<evidence type="ECO:0000313" key="2">
    <source>
        <dbReference type="EMBL" id="KZD24463.1"/>
    </source>
</evidence>
<sequence length="103" mass="10729">MNQNELLMRFAPLVGRTDIPDDVKSLISATVSEADPLRNDKWIYRTVVVILGVAVIATVFGGIYLAILAKADQSVKLPDAIVAIGSAAVGALAGLLAPSPKGD</sequence>
<dbReference type="RefSeq" id="WP_068730775.1">
    <property type="nucleotide sequence ID" value="NZ_LVYV01000003.1"/>
</dbReference>
<dbReference type="AlphaFoldDB" id="A0A164A9J0"/>
<keyword evidence="3" id="KW-1185">Reference proteome</keyword>
<evidence type="ECO:0000256" key="1">
    <source>
        <dbReference type="SAM" id="Phobius"/>
    </source>
</evidence>
<accession>A0A164A9J0</accession>
<organism evidence="2 3">
    <name type="scientific">Tardiphaga robiniae</name>
    <dbReference type="NCBI Taxonomy" id="943830"/>
    <lineage>
        <taxon>Bacteria</taxon>
        <taxon>Pseudomonadati</taxon>
        <taxon>Pseudomonadota</taxon>
        <taxon>Alphaproteobacteria</taxon>
        <taxon>Hyphomicrobiales</taxon>
        <taxon>Nitrobacteraceae</taxon>
        <taxon>Tardiphaga</taxon>
    </lineage>
</organism>
<gene>
    <name evidence="2" type="ORF">A4A58_21545</name>
</gene>
<comment type="caution">
    <text evidence="2">The sequence shown here is derived from an EMBL/GenBank/DDBJ whole genome shotgun (WGS) entry which is preliminary data.</text>
</comment>
<evidence type="ECO:0000313" key="3">
    <source>
        <dbReference type="Proteomes" id="UP000076574"/>
    </source>
</evidence>
<reference evidence="2 3" key="1">
    <citation type="submission" date="2016-03" db="EMBL/GenBank/DDBJ databases">
        <title>Microsymbionts genomes from the relict species Vavilovia formosa (Stev.) Fed.</title>
        <authorList>
            <person name="Kopat V."/>
            <person name="Chirak E."/>
            <person name="Kimeklis A."/>
            <person name="Andronov E."/>
        </authorList>
    </citation>
    <scope>NUCLEOTIDE SEQUENCE [LARGE SCALE GENOMIC DNA]</scope>
    <source>
        <strain evidence="2 3">Vaf07</strain>
    </source>
</reference>
<dbReference type="Proteomes" id="UP000076574">
    <property type="component" value="Unassembled WGS sequence"/>
</dbReference>
<feature type="transmembrane region" description="Helical" evidence="1">
    <location>
        <begin position="42"/>
        <end position="68"/>
    </location>
</feature>
<keyword evidence="1" id="KW-0472">Membrane</keyword>